<feature type="region of interest" description="Disordered" evidence="1">
    <location>
        <begin position="199"/>
        <end position="239"/>
    </location>
</feature>
<dbReference type="Proteomes" id="UP000077684">
    <property type="component" value="Unassembled WGS sequence"/>
</dbReference>
<dbReference type="EMBL" id="LWDE02000030">
    <property type="protein sequence ID" value="KAE8255141.1"/>
    <property type="molecule type" value="Genomic_DNA"/>
</dbReference>
<dbReference type="AlphaFoldDB" id="A0A8X7MZ53"/>
<protein>
    <recommendedName>
        <fullName evidence="2">Dynamin stalk domain-containing protein</fullName>
    </recommendedName>
</protein>
<feature type="compositionally biased region" description="Low complexity" evidence="1">
    <location>
        <begin position="99"/>
        <end position="115"/>
    </location>
</feature>
<reference evidence="3" key="2">
    <citation type="journal article" date="2019" name="IMA Fungus">
        <title>Genome sequencing and comparison of five Tilletia species to identify candidate genes for the detection of regulated species infecting wheat.</title>
        <authorList>
            <person name="Nguyen H.D.T."/>
            <person name="Sultana T."/>
            <person name="Kesanakurti P."/>
            <person name="Hambleton S."/>
        </authorList>
    </citation>
    <scope>NUCLEOTIDE SEQUENCE</scope>
    <source>
        <strain evidence="3">DAOMC 236426</strain>
    </source>
</reference>
<name>A0A8X7MZ53_9BASI</name>
<reference evidence="3" key="1">
    <citation type="submission" date="2016-04" db="EMBL/GenBank/DDBJ databases">
        <authorList>
            <person name="Nguyen H.D."/>
            <person name="Samba Siva P."/>
            <person name="Cullis J."/>
            <person name="Levesque C.A."/>
            <person name="Hambleton S."/>
        </authorList>
    </citation>
    <scope>NUCLEOTIDE SEQUENCE</scope>
    <source>
        <strain evidence="3">DAOMC 236426</strain>
    </source>
</reference>
<comment type="caution">
    <text evidence="3">The sequence shown here is derived from an EMBL/GenBank/DDBJ whole genome shotgun (WGS) entry which is preliminary data.</text>
</comment>
<feature type="region of interest" description="Disordered" evidence="1">
    <location>
        <begin position="59"/>
        <end position="144"/>
    </location>
</feature>
<feature type="compositionally biased region" description="Low complexity" evidence="1">
    <location>
        <begin position="69"/>
        <end position="80"/>
    </location>
</feature>
<evidence type="ECO:0000259" key="2">
    <source>
        <dbReference type="Pfam" id="PF01031"/>
    </source>
</evidence>
<proteinExistence type="predicted"/>
<accession>A0A8X7MZ53</accession>
<dbReference type="Gene3D" id="1.20.120.1240">
    <property type="entry name" value="Dynamin, middle domain"/>
    <property type="match status" value="1"/>
</dbReference>
<gene>
    <name evidence="3" type="ORF">A4X06_0g579</name>
</gene>
<feature type="domain" description="Dynamin stalk" evidence="2">
    <location>
        <begin position="2"/>
        <end position="57"/>
    </location>
</feature>
<organism evidence="3 4">
    <name type="scientific">Tilletia controversa</name>
    <name type="common">dwarf bunt fungus</name>
    <dbReference type="NCBI Taxonomy" id="13291"/>
    <lineage>
        <taxon>Eukaryota</taxon>
        <taxon>Fungi</taxon>
        <taxon>Dikarya</taxon>
        <taxon>Basidiomycota</taxon>
        <taxon>Ustilaginomycotina</taxon>
        <taxon>Exobasidiomycetes</taxon>
        <taxon>Tilletiales</taxon>
        <taxon>Tilletiaceae</taxon>
        <taxon>Tilletia</taxon>
    </lineage>
</organism>
<keyword evidence="4" id="KW-1185">Reference proteome</keyword>
<dbReference type="InterPro" id="IPR000375">
    <property type="entry name" value="Dynamin_stalk"/>
</dbReference>
<dbReference type="Pfam" id="PF01031">
    <property type="entry name" value="Dynamin_M"/>
    <property type="match status" value="1"/>
</dbReference>
<evidence type="ECO:0000313" key="3">
    <source>
        <dbReference type="EMBL" id="KAE8255141.1"/>
    </source>
</evidence>
<evidence type="ECO:0000313" key="4">
    <source>
        <dbReference type="Proteomes" id="UP000077684"/>
    </source>
</evidence>
<evidence type="ECO:0000256" key="1">
    <source>
        <dbReference type="SAM" id="MobiDB-lite"/>
    </source>
</evidence>
<feature type="compositionally biased region" description="Low complexity" evidence="1">
    <location>
        <begin position="122"/>
        <end position="144"/>
    </location>
</feature>
<sequence length="239" mass="25745">MELQRFPRLHAQLIAVVSKLLRERLDPSSEYVQSVISIQAAYINTNHPSFVQDSANIARQTREGHSQKHQLLFQQQSQQSTHVEPALDKDSEAGGAGGSNRARASMPFTSASSSSGWAYNSQQQQQQNPSTLIFPSSDSSLSTSIKIDGQAGTAPLHIPATSSDPDDRLRKILYCSTTATTGSDDDSEMDAWLIDDHEEVDDAESTSGESVAAVFGGGGSGGDDQQDDYDDNSSGQQYS</sequence>